<dbReference type="EMBL" id="BQNB010021161">
    <property type="protein sequence ID" value="GJU03512.1"/>
    <property type="molecule type" value="Genomic_DNA"/>
</dbReference>
<keyword evidence="2" id="KW-1185">Reference proteome</keyword>
<gene>
    <name evidence="1" type="ORF">Tco_1113850</name>
</gene>
<organism evidence="1 2">
    <name type="scientific">Tanacetum coccineum</name>
    <dbReference type="NCBI Taxonomy" id="301880"/>
    <lineage>
        <taxon>Eukaryota</taxon>
        <taxon>Viridiplantae</taxon>
        <taxon>Streptophyta</taxon>
        <taxon>Embryophyta</taxon>
        <taxon>Tracheophyta</taxon>
        <taxon>Spermatophyta</taxon>
        <taxon>Magnoliopsida</taxon>
        <taxon>eudicotyledons</taxon>
        <taxon>Gunneridae</taxon>
        <taxon>Pentapetalae</taxon>
        <taxon>asterids</taxon>
        <taxon>campanulids</taxon>
        <taxon>Asterales</taxon>
        <taxon>Asteraceae</taxon>
        <taxon>Asteroideae</taxon>
        <taxon>Anthemideae</taxon>
        <taxon>Anthemidinae</taxon>
        <taxon>Tanacetum</taxon>
    </lineage>
</organism>
<comment type="caution">
    <text evidence="1">The sequence shown here is derived from an EMBL/GenBank/DDBJ whole genome shotgun (WGS) entry which is preliminary data.</text>
</comment>
<evidence type="ECO:0000313" key="1">
    <source>
        <dbReference type="EMBL" id="GJU03512.1"/>
    </source>
</evidence>
<name>A0ABQ5IVM8_9ASTR</name>
<reference evidence="1" key="2">
    <citation type="submission" date="2022-01" db="EMBL/GenBank/DDBJ databases">
        <authorList>
            <person name="Yamashiro T."/>
            <person name="Shiraishi A."/>
            <person name="Satake H."/>
            <person name="Nakayama K."/>
        </authorList>
    </citation>
    <scope>NUCLEOTIDE SEQUENCE</scope>
</reference>
<accession>A0ABQ5IVM8</accession>
<reference evidence="1" key="1">
    <citation type="journal article" date="2022" name="Int. J. Mol. Sci.">
        <title>Draft Genome of Tanacetum Coccineum: Genomic Comparison of Closely Related Tanacetum-Family Plants.</title>
        <authorList>
            <person name="Yamashiro T."/>
            <person name="Shiraishi A."/>
            <person name="Nakayama K."/>
            <person name="Satake H."/>
        </authorList>
    </citation>
    <scope>NUCLEOTIDE SEQUENCE</scope>
</reference>
<protein>
    <submittedName>
        <fullName evidence="1">Uncharacterized protein</fullName>
    </submittedName>
</protein>
<proteinExistence type="predicted"/>
<dbReference type="Proteomes" id="UP001151760">
    <property type="component" value="Unassembled WGS sequence"/>
</dbReference>
<sequence>MKPWCNIAQENVVITVDGINIDDLTIEKYLRLTQENQTLSIVKKVDDKTIAGYIEYEERMKRQYSKNSGSYFPTYSGHCTSSNNITIEFPRNAYFNPIQPNTKFNYDYEDMELDEEDGYKTDGESVMSEHEAIDQAHTVNTRSFKEKLSSEEDLDEWLKAEMEKHMSKQNEKNEEDALIAIIKSIREECRAVHKNKQISVSDLKNSSKAMEDTVNNDSFTSNLPYQPSLEELNLGSFLLPFTIDNYNSYAMANIDDSNNVMPMSIYEYLKLANLLGATMSDDMTQQETLGTVKNISVKLISLSSHVILLCFMMTEVVKIVECSLLVTLTPVSAMVIKRFLEKANRECLDNGFYEYKRMFDNEVEQLSNEYTLRIRKRGFKEEELWQSRDEKTDYEPPFVDVKTVEVNKYSFKGGKSFICITKQDEDALPLGRVNGARFKEMIKKELKDNGIAYDET</sequence>
<evidence type="ECO:0000313" key="2">
    <source>
        <dbReference type="Proteomes" id="UP001151760"/>
    </source>
</evidence>